<dbReference type="InterPro" id="IPR018968">
    <property type="entry name" value="Phasin"/>
</dbReference>
<dbReference type="Proteomes" id="UP000197269">
    <property type="component" value="Unassembled WGS sequence"/>
</dbReference>
<dbReference type="AlphaFoldDB" id="A0A246DLI6"/>
<evidence type="ECO:0000313" key="2">
    <source>
        <dbReference type="EMBL" id="OWO90040.1"/>
    </source>
</evidence>
<reference evidence="2 3" key="1">
    <citation type="submission" date="2017-03" db="EMBL/GenBank/DDBJ databases">
        <title>Genome of strain Rhizobium sp. CNPSo 668.</title>
        <authorList>
            <person name="Ribeiro R."/>
        </authorList>
    </citation>
    <scope>NUCLEOTIDE SEQUENCE [LARGE SCALE GENOMIC DNA]</scope>
    <source>
        <strain evidence="2 3">CNPSo 668</strain>
    </source>
</reference>
<accession>A0A246DLI6</accession>
<dbReference type="Pfam" id="PF09361">
    <property type="entry name" value="Phasin_2"/>
    <property type="match status" value="1"/>
</dbReference>
<evidence type="ECO:0000259" key="1">
    <source>
        <dbReference type="Pfam" id="PF09361"/>
    </source>
</evidence>
<name>A0A246DLI6_9HYPH</name>
<dbReference type="EMBL" id="MXPU01000031">
    <property type="protein sequence ID" value="OWO90040.1"/>
    <property type="molecule type" value="Genomic_DNA"/>
</dbReference>
<organism evidence="2 3">
    <name type="scientific">Rhizobium esperanzae</name>
    <dbReference type="NCBI Taxonomy" id="1967781"/>
    <lineage>
        <taxon>Bacteria</taxon>
        <taxon>Pseudomonadati</taxon>
        <taxon>Pseudomonadota</taxon>
        <taxon>Alphaproteobacteria</taxon>
        <taxon>Hyphomicrobiales</taxon>
        <taxon>Rhizobiaceae</taxon>
        <taxon>Rhizobium/Agrobacterium group</taxon>
        <taxon>Rhizobium</taxon>
    </lineage>
</organism>
<comment type="caution">
    <text evidence="2">The sequence shown here is derived from an EMBL/GenBank/DDBJ whole genome shotgun (WGS) entry which is preliminary data.</text>
</comment>
<dbReference type="InterPro" id="IPR010234">
    <property type="entry name" value="Phasin_subfam-2"/>
</dbReference>
<protein>
    <submittedName>
        <fullName evidence="2">Phasin</fullName>
    </submittedName>
</protein>
<dbReference type="NCBIfam" id="TIGR01985">
    <property type="entry name" value="phasin_2"/>
    <property type="match status" value="1"/>
</dbReference>
<dbReference type="NCBIfam" id="TIGR01841">
    <property type="entry name" value="phasin"/>
    <property type="match status" value="1"/>
</dbReference>
<dbReference type="InterPro" id="IPR010127">
    <property type="entry name" value="Phasin_subfam-1"/>
</dbReference>
<proteinExistence type="predicted"/>
<gene>
    <name evidence="2" type="ORF">B5E41_29085</name>
</gene>
<feature type="domain" description="Phasin" evidence="1">
    <location>
        <begin position="15"/>
        <end position="83"/>
    </location>
</feature>
<feature type="non-terminal residue" evidence="2">
    <location>
        <position position="1"/>
    </location>
</feature>
<dbReference type="RefSeq" id="WP_088397087.1">
    <property type="nucleotide sequence ID" value="NZ_MXPU01000031.1"/>
</dbReference>
<sequence>ILETTSLFGNELSWKTIAALQADAEAGFSHLQALLSANSPSQVLELQSTFLRKRVETSLQHAKEFRVLASRTVEEISKPVKDAFDKVLTDLKAT</sequence>
<evidence type="ECO:0000313" key="3">
    <source>
        <dbReference type="Proteomes" id="UP000197269"/>
    </source>
</evidence>